<dbReference type="SUPFAM" id="SSF51735">
    <property type="entry name" value="NAD(P)-binding Rossmann-fold domains"/>
    <property type="match status" value="1"/>
</dbReference>
<dbReference type="EMBL" id="LCWF01000045">
    <property type="protein sequence ID" value="KKY25292.1"/>
    <property type="molecule type" value="Genomic_DNA"/>
</dbReference>
<dbReference type="PANTHER" id="PTHR43103:SF6">
    <property type="entry name" value="PUTATIVE-RELATED"/>
    <property type="match status" value="1"/>
</dbReference>
<evidence type="ECO:0000313" key="2">
    <source>
        <dbReference type="EMBL" id="KKY25292.1"/>
    </source>
</evidence>
<protein>
    <submittedName>
        <fullName evidence="2">Putative udp-glucose 4-epimerase</fullName>
    </submittedName>
</protein>
<evidence type="ECO:0000313" key="3">
    <source>
        <dbReference type="Proteomes" id="UP000053317"/>
    </source>
</evidence>
<comment type="caution">
    <text evidence="2">The sequence shown here is derived from an EMBL/GenBank/DDBJ whole genome shotgun (WGS) entry which is preliminary data.</text>
</comment>
<dbReference type="OrthoDB" id="202470at2759"/>
<dbReference type="InterPro" id="IPR001509">
    <property type="entry name" value="Epimerase_deHydtase"/>
</dbReference>
<dbReference type="Proteomes" id="UP000053317">
    <property type="component" value="Unassembled WGS sequence"/>
</dbReference>
<dbReference type="Pfam" id="PF01370">
    <property type="entry name" value="Epimerase"/>
    <property type="match status" value="1"/>
</dbReference>
<sequence length="318" mass="35738">MSVSKRIVVTGGSGKAGRHVIPYLLSKGHEVLNLDLIPFPSTHDPDNRVYTLKTDLTDSGQVFNALTSHFNMAEYTKPHNPQPPDAVIHLAAYARNLLVPDNEMFRTNITSTYNVIESSSKLGVSKVLIASSETVYGACFSQTPDTALFFLSFPLDEDTYDCNPMDSYAISKLCGERIARGFSHRYSSTTDIYALRIGNVIEPHEYARDFPSFIADPTLRKRNAWSYIDARDLGQICHLAIMKKERLGFQIFNATNDGITTEENTLVALKKYHGGDEKLVFTRELGEREAPLSNKKIKDVLGFMEEHDWRKYWKGGSA</sequence>
<reference evidence="2 3" key="2">
    <citation type="submission" date="2015-05" db="EMBL/GenBank/DDBJ databases">
        <authorList>
            <person name="Morales-Cruz A."/>
            <person name="Amrine K.C."/>
            <person name="Cantu D."/>
        </authorList>
    </citation>
    <scope>NUCLEOTIDE SEQUENCE [LARGE SCALE GENOMIC DNA]</scope>
    <source>
        <strain evidence="2">UCRPC4</strain>
    </source>
</reference>
<gene>
    <name evidence="2" type="ORF">UCRPC4_g01931</name>
</gene>
<dbReference type="PANTHER" id="PTHR43103">
    <property type="entry name" value="NUCLEOSIDE-DIPHOSPHATE-SUGAR EPIMERASE"/>
    <property type="match status" value="1"/>
</dbReference>
<organism evidence="2 3">
    <name type="scientific">Phaeomoniella chlamydospora</name>
    <name type="common">Phaeoacremonium chlamydosporum</name>
    <dbReference type="NCBI Taxonomy" id="158046"/>
    <lineage>
        <taxon>Eukaryota</taxon>
        <taxon>Fungi</taxon>
        <taxon>Dikarya</taxon>
        <taxon>Ascomycota</taxon>
        <taxon>Pezizomycotina</taxon>
        <taxon>Eurotiomycetes</taxon>
        <taxon>Chaetothyriomycetidae</taxon>
        <taxon>Phaeomoniellales</taxon>
        <taxon>Phaeomoniellaceae</taxon>
        <taxon>Phaeomoniella</taxon>
    </lineage>
</organism>
<keyword evidence="3" id="KW-1185">Reference proteome</keyword>
<name>A0A0G2ER79_PHACM</name>
<dbReference type="Gene3D" id="3.40.50.720">
    <property type="entry name" value="NAD(P)-binding Rossmann-like Domain"/>
    <property type="match status" value="1"/>
</dbReference>
<proteinExistence type="predicted"/>
<evidence type="ECO:0000259" key="1">
    <source>
        <dbReference type="Pfam" id="PF01370"/>
    </source>
</evidence>
<dbReference type="InterPro" id="IPR036291">
    <property type="entry name" value="NAD(P)-bd_dom_sf"/>
</dbReference>
<dbReference type="AlphaFoldDB" id="A0A0G2ER79"/>
<accession>A0A0G2ER79</accession>
<reference evidence="2 3" key="1">
    <citation type="submission" date="2015-05" db="EMBL/GenBank/DDBJ databases">
        <title>Distinctive expansion of gene families associated with plant cell wall degradation and secondary metabolism in the genomes of grapevine trunk pathogens.</title>
        <authorList>
            <person name="Lawrence D.P."/>
            <person name="Travadon R."/>
            <person name="Rolshausen P.E."/>
            <person name="Baumgartner K."/>
        </authorList>
    </citation>
    <scope>NUCLEOTIDE SEQUENCE [LARGE SCALE GENOMIC DNA]</scope>
    <source>
        <strain evidence="2">UCRPC4</strain>
    </source>
</reference>
<feature type="domain" description="NAD-dependent epimerase/dehydratase" evidence="1">
    <location>
        <begin position="7"/>
        <end position="246"/>
    </location>
</feature>